<feature type="transmembrane region" description="Helical" evidence="1">
    <location>
        <begin position="21"/>
        <end position="41"/>
    </location>
</feature>
<accession>A0A3L6ZY90</accession>
<gene>
    <name evidence="2" type="ORF">D9V29_04770</name>
</gene>
<keyword evidence="1" id="KW-0472">Membrane</keyword>
<protein>
    <submittedName>
        <fullName evidence="2">DUF3099 domain-containing protein</fullName>
    </submittedName>
</protein>
<comment type="caution">
    <text evidence="2">The sequence shown here is derived from an EMBL/GenBank/DDBJ whole genome shotgun (WGS) entry which is preliminary data.</text>
</comment>
<reference evidence="2 3" key="1">
    <citation type="submission" date="2018-10" db="EMBL/GenBank/DDBJ databases">
        <authorList>
            <person name="Li J."/>
        </authorList>
    </citation>
    <scope>NUCLEOTIDE SEQUENCE [LARGE SCALE GENOMIC DNA]</scope>
    <source>
        <strain evidence="2 3">CCTCC AB209002</strain>
    </source>
</reference>
<dbReference type="Proteomes" id="UP000270299">
    <property type="component" value="Unassembled WGS sequence"/>
</dbReference>
<organism evidence="2 3">
    <name type="scientific">Mycetocola manganoxydans</name>
    <dbReference type="NCBI Taxonomy" id="699879"/>
    <lineage>
        <taxon>Bacteria</taxon>
        <taxon>Bacillati</taxon>
        <taxon>Actinomycetota</taxon>
        <taxon>Actinomycetes</taxon>
        <taxon>Micrococcales</taxon>
        <taxon>Microbacteriaceae</taxon>
        <taxon>Mycetocola</taxon>
    </lineage>
</organism>
<dbReference type="AlphaFoldDB" id="A0A3L6ZY90"/>
<evidence type="ECO:0000256" key="1">
    <source>
        <dbReference type="SAM" id="Phobius"/>
    </source>
</evidence>
<keyword evidence="1" id="KW-0812">Transmembrane</keyword>
<evidence type="ECO:0000313" key="3">
    <source>
        <dbReference type="Proteomes" id="UP000270299"/>
    </source>
</evidence>
<sequence length="100" mass="10927">MKQPSITSLPPSPEAERRSRMLKYTIAMSVRVVCLVLMLVTTGWWQFVFAAGAIGLPYVAVVLANVGAPRADPTVLRPDGIVALPERVVPEQDRPDRQAS</sequence>
<feature type="transmembrane region" description="Helical" evidence="1">
    <location>
        <begin position="47"/>
        <end position="68"/>
    </location>
</feature>
<evidence type="ECO:0000313" key="2">
    <source>
        <dbReference type="EMBL" id="RLP72461.1"/>
    </source>
</evidence>
<proteinExistence type="predicted"/>
<keyword evidence="3" id="KW-1185">Reference proteome</keyword>
<dbReference type="OrthoDB" id="4229919at2"/>
<dbReference type="Pfam" id="PF11298">
    <property type="entry name" value="DUF3099"/>
    <property type="match status" value="1"/>
</dbReference>
<dbReference type="InterPro" id="IPR021449">
    <property type="entry name" value="DUF3099"/>
</dbReference>
<keyword evidence="1" id="KW-1133">Transmembrane helix</keyword>
<dbReference type="RefSeq" id="WP_121672181.1">
    <property type="nucleotide sequence ID" value="NZ_BMXM01000001.1"/>
</dbReference>
<dbReference type="EMBL" id="RCUV01000005">
    <property type="protein sequence ID" value="RLP72461.1"/>
    <property type="molecule type" value="Genomic_DNA"/>
</dbReference>
<name>A0A3L6ZY90_9MICO</name>